<name>A0A8T2QAE6_CERRI</name>
<dbReference type="PROSITE" id="PS51257">
    <property type="entry name" value="PROKAR_LIPOPROTEIN"/>
    <property type="match status" value="1"/>
</dbReference>
<dbReference type="AlphaFoldDB" id="A0A8T2QAE6"/>
<reference evidence="1" key="1">
    <citation type="submission" date="2021-08" db="EMBL/GenBank/DDBJ databases">
        <title>WGS assembly of Ceratopteris richardii.</title>
        <authorList>
            <person name="Marchant D.B."/>
            <person name="Chen G."/>
            <person name="Jenkins J."/>
            <person name="Shu S."/>
            <person name="Leebens-Mack J."/>
            <person name="Grimwood J."/>
            <person name="Schmutz J."/>
            <person name="Soltis P."/>
            <person name="Soltis D."/>
            <person name="Chen Z.-H."/>
        </authorList>
    </citation>
    <scope>NUCLEOTIDE SEQUENCE</scope>
    <source>
        <strain evidence="1">Whitten #5841</strain>
        <tissue evidence="1">Leaf</tissue>
    </source>
</reference>
<keyword evidence="2" id="KW-1185">Reference proteome</keyword>
<dbReference type="Proteomes" id="UP000825935">
    <property type="component" value="Chromosome 36"/>
</dbReference>
<evidence type="ECO:0000313" key="2">
    <source>
        <dbReference type="Proteomes" id="UP000825935"/>
    </source>
</evidence>
<organism evidence="1 2">
    <name type="scientific">Ceratopteris richardii</name>
    <name type="common">Triangle waterfern</name>
    <dbReference type="NCBI Taxonomy" id="49495"/>
    <lineage>
        <taxon>Eukaryota</taxon>
        <taxon>Viridiplantae</taxon>
        <taxon>Streptophyta</taxon>
        <taxon>Embryophyta</taxon>
        <taxon>Tracheophyta</taxon>
        <taxon>Polypodiopsida</taxon>
        <taxon>Polypodiidae</taxon>
        <taxon>Polypodiales</taxon>
        <taxon>Pteridineae</taxon>
        <taxon>Pteridaceae</taxon>
        <taxon>Parkerioideae</taxon>
        <taxon>Ceratopteris</taxon>
    </lineage>
</organism>
<sequence length="132" mass="14354">MSCMKLNTHISVIAAMSCRAIPVRCCFSVDAETTFTRVSLLSFFMYNDARSSLYSDLNDATNTEISIFSFCVATVGACVRLDVSCPSSFHELICVDSCVAKSGFSYVAASKDLTISICSIMHRSICLLIDVS</sequence>
<accession>A0A8T2QAE6</accession>
<evidence type="ECO:0000313" key="1">
    <source>
        <dbReference type="EMBL" id="KAH7280636.1"/>
    </source>
</evidence>
<comment type="caution">
    <text evidence="1">The sequence shown here is derived from an EMBL/GenBank/DDBJ whole genome shotgun (WGS) entry which is preliminary data.</text>
</comment>
<proteinExistence type="predicted"/>
<protein>
    <submittedName>
        <fullName evidence="1">Uncharacterized protein</fullName>
    </submittedName>
</protein>
<gene>
    <name evidence="1" type="ORF">KP509_36G006900</name>
</gene>
<dbReference type="EMBL" id="CM035441">
    <property type="protein sequence ID" value="KAH7280636.1"/>
    <property type="molecule type" value="Genomic_DNA"/>
</dbReference>